<proteinExistence type="predicted"/>
<dbReference type="EMBL" id="LAZR01001410">
    <property type="protein sequence ID" value="KKN45119.1"/>
    <property type="molecule type" value="Genomic_DNA"/>
</dbReference>
<protein>
    <submittedName>
        <fullName evidence="2">Uncharacterized protein</fullName>
    </submittedName>
</protein>
<comment type="caution">
    <text evidence="2">The sequence shown here is derived from an EMBL/GenBank/DDBJ whole genome shotgun (WGS) entry which is preliminary data.</text>
</comment>
<organism evidence="2">
    <name type="scientific">marine sediment metagenome</name>
    <dbReference type="NCBI Taxonomy" id="412755"/>
    <lineage>
        <taxon>unclassified sequences</taxon>
        <taxon>metagenomes</taxon>
        <taxon>ecological metagenomes</taxon>
    </lineage>
</organism>
<reference evidence="2" key="1">
    <citation type="journal article" date="2015" name="Nature">
        <title>Complex archaea that bridge the gap between prokaryotes and eukaryotes.</title>
        <authorList>
            <person name="Spang A."/>
            <person name="Saw J.H."/>
            <person name="Jorgensen S.L."/>
            <person name="Zaremba-Niedzwiedzka K."/>
            <person name="Martijn J."/>
            <person name="Lind A.E."/>
            <person name="van Eijk R."/>
            <person name="Schleper C."/>
            <person name="Guy L."/>
            <person name="Ettema T.J."/>
        </authorList>
    </citation>
    <scope>NUCLEOTIDE SEQUENCE</scope>
</reference>
<accession>A0A0F9QRL4</accession>
<evidence type="ECO:0000256" key="1">
    <source>
        <dbReference type="SAM" id="MobiDB-lite"/>
    </source>
</evidence>
<gene>
    <name evidence="2" type="ORF">LCGC14_0686210</name>
</gene>
<feature type="region of interest" description="Disordered" evidence="1">
    <location>
        <begin position="47"/>
        <end position="72"/>
    </location>
</feature>
<name>A0A0F9QRL4_9ZZZZ</name>
<sequence>MKLDSEEQREDLLELLSTVRVSTTLGTIHETQAEADRIMDPIRNAGIEGEDERPVVPIESLAPDPPKLEAVP</sequence>
<evidence type="ECO:0000313" key="2">
    <source>
        <dbReference type="EMBL" id="KKN45119.1"/>
    </source>
</evidence>
<dbReference type="AlphaFoldDB" id="A0A0F9QRL4"/>